<reference evidence="1 2" key="1">
    <citation type="submission" date="2022-11" db="EMBL/GenBank/DDBJ databases">
        <title>Minimal conservation of predation-associated metabolite biosynthetic gene clusters underscores biosynthetic potential of Myxococcota including descriptions for ten novel species: Archangium lansinium sp. nov., Myxococcus landrumus sp. nov., Nannocystis bai.</title>
        <authorList>
            <person name="Ahearne A."/>
            <person name="Stevens C."/>
            <person name="Phillips K."/>
        </authorList>
    </citation>
    <scope>NUCLEOTIDE SEQUENCE [LARGE SCALE GENOMIC DNA]</scope>
    <source>
        <strain evidence="1 2">MIWBW</strain>
    </source>
</reference>
<protein>
    <submittedName>
        <fullName evidence="1">Uncharacterized protein</fullName>
    </submittedName>
</protein>
<sequence>MHRRHPGYDGSAGPREQTMFFRLDYTTAPNGVRSTIQSSLGNGQGESDREFREARLELHPEISSFAPFNLYRITQHYAYESASLSETVELIKRKDGTETHWVRNHETATLFATHPFQAAPTVWTK</sequence>
<proteinExistence type="predicted"/>
<gene>
    <name evidence="1" type="ORF">OV287_15210</name>
</gene>
<dbReference type="EMBL" id="JAPNKA010000001">
    <property type="protein sequence ID" value="MCY1075821.1"/>
    <property type="molecule type" value="Genomic_DNA"/>
</dbReference>
<comment type="caution">
    <text evidence="1">The sequence shown here is derived from an EMBL/GenBank/DDBJ whole genome shotgun (WGS) entry which is preliminary data.</text>
</comment>
<dbReference type="Proteomes" id="UP001207654">
    <property type="component" value="Unassembled WGS sequence"/>
</dbReference>
<name>A0ABT4A2J2_9BACT</name>
<keyword evidence="2" id="KW-1185">Reference proteome</keyword>
<evidence type="ECO:0000313" key="2">
    <source>
        <dbReference type="Proteomes" id="UP001207654"/>
    </source>
</evidence>
<dbReference type="RefSeq" id="WP_267534735.1">
    <property type="nucleotide sequence ID" value="NZ_JAPNKA010000001.1"/>
</dbReference>
<accession>A0ABT4A2J2</accession>
<organism evidence="1 2">
    <name type="scientific">Archangium lansingense</name>
    <dbReference type="NCBI Taxonomy" id="2995310"/>
    <lineage>
        <taxon>Bacteria</taxon>
        <taxon>Pseudomonadati</taxon>
        <taxon>Myxococcota</taxon>
        <taxon>Myxococcia</taxon>
        <taxon>Myxococcales</taxon>
        <taxon>Cystobacterineae</taxon>
        <taxon>Archangiaceae</taxon>
        <taxon>Archangium</taxon>
    </lineage>
</organism>
<evidence type="ECO:0000313" key="1">
    <source>
        <dbReference type="EMBL" id="MCY1075821.1"/>
    </source>
</evidence>